<feature type="compositionally biased region" description="Pro residues" evidence="1">
    <location>
        <begin position="93"/>
        <end position="109"/>
    </location>
</feature>
<sequence>MTGRIVTTNVVFSTELGGRSTALTTHVVYPSYFPVPVTTFFTSAATLVDGRPTVYTVSATYFELPRALFSGSTSTATSTSAFGNTTFHSDISTPPPTPLLPPPTPPPPATTQSKAWVAGPAVGGMAVIVILALLGSWWRRKRRQRLVHSINVTTPEPNAKFEKPELPGWPAGGVSRQEINGIPIQELEDGRPYRDGDADVHEAGGAGVHEVETEQVTRSGVMG</sequence>
<reference evidence="3 4" key="1">
    <citation type="submission" date="2023-01" db="EMBL/GenBank/DDBJ databases">
        <title>Analysis of 21 Apiospora genomes using comparative genomics revels a genus with tremendous synthesis potential of carbohydrate active enzymes and secondary metabolites.</title>
        <authorList>
            <person name="Sorensen T."/>
        </authorList>
    </citation>
    <scope>NUCLEOTIDE SEQUENCE [LARGE SCALE GENOMIC DNA]</scope>
    <source>
        <strain evidence="3 4">CBS 83171</strain>
    </source>
</reference>
<proteinExistence type="predicted"/>
<keyword evidence="4" id="KW-1185">Reference proteome</keyword>
<accession>A0ABR1VJX9</accession>
<keyword evidence="2" id="KW-1133">Transmembrane helix</keyword>
<evidence type="ECO:0000256" key="1">
    <source>
        <dbReference type="SAM" id="MobiDB-lite"/>
    </source>
</evidence>
<dbReference type="EMBL" id="JAQQWM010000003">
    <property type="protein sequence ID" value="KAK8071546.1"/>
    <property type="molecule type" value="Genomic_DNA"/>
</dbReference>
<feature type="transmembrane region" description="Helical" evidence="2">
    <location>
        <begin position="115"/>
        <end position="138"/>
    </location>
</feature>
<comment type="caution">
    <text evidence="3">The sequence shown here is derived from an EMBL/GenBank/DDBJ whole genome shotgun (WGS) entry which is preliminary data.</text>
</comment>
<protein>
    <submittedName>
        <fullName evidence="3">Uncharacterized protein</fullName>
    </submittedName>
</protein>
<name>A0ABR1VJX9_9PEZI</name>
<feature type="region of interest" description="Disordered" evidence="1">
    <location>
        <begin position="80"/>
        <end position="113"/>
    </location>
</feature>
<keyword evidence="2" id="KW-0472">Membrane</keyword>
<keyword evidence="2" id="KW-0812">Transmembrane</keyword>
<evidence type="ECO:0000313" key="4">
    <source>
        <dbReference type="Proteomes" id="UP001446871"/>
    </source>
</evidence>
<evidence type="ECO:0000313" key="3">
    <source>
        <dbReference type="EMBL" id="KAK8071546.1"/>
    </source>
</evidence>
<gene>
    <name evidence="3" type="ORF">PG996_004894</name>
</gene>
<dbReference type="Proteomes" id="UP001446871">
    <property type="component" value="Unassembled WGS sequence"/>
</dbReference>
<organism evidence="3 4">
    <name type="scientific">Apiospora saccharicola</name>
    <dbReference type="NCBI Taxonomy" id="335842"/>
    <lineage>
        <taxon>Eukaryota</taxon>
        <taxon>Fungi</taxon>
        <taxon>Dikarya</taxon>
        <taxon>Ascomycota</taxon>
        <taxon>Pezizomycotina</taxon>
        <taxon>Sordariomycetes</taxon>
        <taxon>Xylariomycetidae</taxon>
        <taxon>Amphisphaeriales</taxon>
        <taxon>Apiosporaceae</taxon>
        <taxon>Apiospora</taxon>
    </lineage>
</organism>
<evidence type="ECO:0000256" key="2">
    <source>
        <dbReference type="SAM" id="Phobius"/>
    </source>
</evidence>